<dbReference type="VEuPathDB" id="FungiDB:SOCG_02096"/>
<evidence type="ECO:0000313" key="4">
    <source>
        <dbReference type="Proteomes" id="UP000016088"/>
    </source>
</evidence>
<evidence type="ECO:0000256" key="2">
    <source>
        <dbReference type="ARBA" id="ARBA00023242"/>
    </source>
</evidence>
<sequence>MVAQLSEVFLKDPQSYLQKIQDASLSNPGKPDLQGSLGIEEAVSDIFANKYDLQKIPYYPNCNIKELKSGQLLRLQGMIQDTNFGHEFFAGAIKMNDQYWRGCRYILSYSEDESFVDENKIALDERYSLFLTNIPGELRSSKANSLEPNEENELYKDLTAKYSNRTLAKEDFGFCVKCYGGMETRLRVCQAVDMLGMYEEPSEYSDGLPILHLITFEDFKQSPVTYPSEEEAGHLRLKLLTQFNKLLGDNVASESLLLSLLSNVVHRADSFIVGSFSLNLTNCTSEHASRIISLIKTLTKRTVVQKIDVNELNKEPLYPRSDGDTLSIGRLQLAPGTLLILDETELSSGTLNDTGVRNVAFLSYLLSQQEITFAYPFSSYNIQTDVRIVVLSHGKSILPVNAVYASKFDETLMSVETSLPSDDIERLSNYLDMWTRTADIPTDMLEFIQSNYVRSRRDGLQTNEKVLSIEINCSRLYAKSLASNFVSRQHFEQASRLVEQWTIS</sequence>
<dbReference type="AlphaFoldDB" id="S9Q4S3"/>
<comment type="subcellular location">
    <subcellularLocation>
        <location evidence="1">Nucleus</location>
    </subcellularLocation>
</comment>
<dbReference type="EMBL" id="KE503206">
    <property type="protein sequence ID" value="EPX74613.1"/>
    <property type="molecule type" value="Genomic_DNA"/>
</dbReference>
<gene>
    <name evidence="3" type="ORF">SOCG_02096</name>
</gene>
<proteinExistence type="predicted"/>
<keyword evidence="2" id="KW-0539">Nucleus</keyword>
<dbReference type="GeneID" id="25031074"/>
<dbReference type="Proteomes" id="UP000016088">
    <property type="component" value="Unassembled WGS sequence"/>
</dbReference>
<dbReference type="OrthoDB" id="329666at2759"/>
<organism evidence="3 4">
    <name type="scientific">Schizosaccharomyces octosporus (strain yFS286)</name>
    <name type="common">Fission yeast</name>
    <name type="synonym">Octosporomyces octosporus</name>
    <dbReference type="NCBI Taxonomy" id="483514"/>
    <lineage>
        <taxon>Eukaryota</taxon>
        <taxon>Fungi</taxon>
        <taxon>Dikarya</taxon>
        <taxon>Ascomycota</taxon>
        <taxon>Taphrinomycotina</taxon>
        <taxon>Schizosaccharomycetes</taxon>
        <taxon>Schizosaccharomycetales</taxon>
        <taxon>Schizosaccharomycetaceae</taxon>
        <taxon>Schizosaccharomyces</taxon>
    </lineage>
</organism>
<dbReference type="GO" id="GO:0005737">
    <property type="term" value="C:cytoplasm"/>
    <property type="evidence" value="ECO:0007669"/>
    <property type="project" value="EnsemblFungi"/>
</dbReference>
<evidence type="ECO:0000256" key="1">
    <source>
        <dbReference type="ARBA" id="ARBA00004123"/>
    </source>
</evidence>
<dbReference type="OMA" id="DTNFGHE"/>
<evidence type="ECO:0000313" key="3">
    <source>
        <dbReference type="EMBL" id="EPX74613.1"/>
    </source>
</evidence>
<name>S9Q4S3_SCHOY</name>
<dbReference type="GO" id="GO:0003682">
    <property type="term" value="F:chromatin binding"/>
    <property type="evidence" value="ECO:0007669"/>
    <property type="project" value="TreeGrafter"/>
</dbReference>
<accession>S9Q4S3</accession>
<dbReference type="GO" id="GO:0000785">
    <property type="term" value="C:chromatin"/>
    <property type="evidence" value="ECO:0007669"/>
    <property type="project" value="EnsemblFungi"/>
</dbReference>
<reference evidence="3 4" key="1">
    <citation type="journal article" date="2011" name="Science">
        <title>Comparative functional genomics of the fission yeasts.</title>
        <authorList>
            <person name="Rhind N."/>
            <person name="Chen Z."/>
            <person name="Yassour M."/>
            <person name="Thompson D.A."/>
            <person name="Haas B.J."/>
            <person name="Habib N."/>
            <person name="Wapinski I."/>
            <person name="Roy S."/>
            <person name="Lin M.F."/>
            <person name="Heiman D.I."/>
            <person name="Young S.K."/>
            <person name="Furuya K."/>
            <person name="Guo Y."/>
            <person name="Pidoux A."/>
            <person name="Chen H.M."/>
            <person name="Robbertse B."/>
            <person name="Goldberg J.M."/>
            <person name="Aoki K."/>
            <person name="Bayne E.H."/>
            <person name="Berlin A.M."/>
            <person name="Desjardins C.A."/>
            <person name="Dobbs E."/>
            <person name="Dukaj L."/>
            <person name="Fan L."/>
            <person name="FitzGerald M.G."/>
            <person name="French C."/>
            <person name="Gujja S."/>
            <person name="Hansen K."/>
            <person name="Keifenheim D."/>
            <person name="Levin J.Z."/>
            <person name="Mosher R.A."/>
            <person name="Mueller C.A."/>
            <person name="Pfiffner J."/>
            <person name="Priest M."/>
            <person name="Russ C."/>
            <person name="Smialowska A."/>
            <person name="Swoboda P."/>
            <person name="Sykes S.M."/>
            <person name="Vaughn M."/>
            <person name="Vengrova S."/>
            <person name="Yoder R."/>
            <person name="Zeng Q."/>
            <person name="Allshire R."/>
            <person name="Baulcombe D."/>
            <person name="Birren B.W."/>
            <person name="Brown W."/>
            <person name="Ekwall K."/>
            <person name="Kellis M."/>
            <person name="Leatherwood J."/>
            <person name="Levin H."/>
            <person name="Margalit H."/>
            <person name="Martienssen R."/>
            <person name="Nieduszynski C.A."/>
            <person name="Spatafora J.W."/>
            <person name="Friedman N."/>
            <person name="Dalgaard J.Z."/>
            <person name="Baumann P."/>
            <person name="Niki H."/>
            <person name="Regev A."/>
            <person name="Nusbaum C."/>
        </authorList>
    </citation>
    <scope>NUCLEOTIDE SEQUENCE [LARGE SCALE GENOMIC DNA]</scope>
    <source>
        <strain evidence="4">yFS286</strain>
    </source>
</reference>
<dbReference type="RefSeq" id="XP_013016044.1">
    <property type="nucleotide sequence ID" value="XM_013160590.1"/>
</dbReference>
<dbReference type="PANTHER" id="PTHR13489">
    <property type="entry name" value="MINI-CHROMOSOME MAINTENANCE COMPLEX-BINDING PROTEIN"/>
    <property type="match status" value="1"/>
</dbReference>
<dbReference type="PANTHER" id="PTHR13489:SF0">
    <property type="entry name" value="MINI-CHROMOSOME MAINTENANCE COMPLEX-BINDING PROTEIN"/>
    <property type="match status" value="1"/>
</dbReference>
<dbReference type="eggNOG" id="KOG2545">
    <property type="taxonomic scope" value="Eukaryota"/>
</dbReference>
<dbReference type="HOGENOM" id="CLU_544182_0_0_1"/>
<dbReference type="GO" id="GO:0033260">
    <property type="term" value="P:nuclear DNA replication"/>
    <property type="evidence" value="ECO:0007669"/>
    <property type="project" value="EnsemblFungi"/>
</dbReference>
<protein>
    <submittedName>
        <fullName evidence="3">MCM binding protein</fullName>
    </submittedName>
</protein>
<dbReference type="GO" id="GO:0005654">
    <property type="term" value="C:nucleoplasm"/>
    <property type="evidence" value="ECO:0007669"/>
    <property type="project" value="EnsemblFungi"/>
</dbReference>
<dbReference type="InterPro" id="IPR019140">
    <property type="entry name" value="MCM_complex-bd"/>
</dbReference>
<keyword evidence="4" id="KW-1185">Reference proteome</keyword>
<dbReference type="Pfam" id="PF09739">
    <property type="entry name" value="MCM_bind"/>
    <property type="match status" value="2"/>
</dbReference>